<keyword evidence="1" id="KW-0472">Membrane</keyword>
<keyword evidence="1" id="KW-0812">Transmembrane</keyword>
<comment type="caution">
    <text evidence="2">The sequence shown here is derived from an EMBL/GenBank/DDBJ whole genome shotgun (WGS) entry which is preliminary data.</text>
</comment>
<dbReference type="AlphaFoldDB" id="A0AAV5VS37"/>
<dbReference type="EMBL" id="BTSY01000004">
    <property type="protein sequence ID" value="GMT22310.1"/>
    <property type="molecule type" value="Genomic_DNA"/>
</dbReference>
<accession>A0AAV5VS37</accession>
<evidence type="ECO:0000313" key="3">
    <source>
        <dbReference type="Proteomes" id="UP001432322"/>
    </source>
</evidence>
<feature type="non-terminal residue" evidence="2">
    <location>
        <position position="1"/>
    </location>
</feature>
<proteinExistence type="predicted"/>
<organism evidence="2 3">
    <name type="scientific">Pristionchus fissidentatus</name>
    <dbReference type="NCBI Taxonomy" id="1538716"/>
    <lineage>
        <taxon>Eukaryota</taxon>
        <taxon>Metazoa</taxon>
        <taxon>Ecdysozoa</taxon>
        <taxon>Nematoda</taxon>
        <taxon>Chromadorea</taxon>
        <taxon>Rhabditida</taxon>
        <taxon>Rhabditina</taxon>
        <taxon>Diplogasteromorpha</taxon>
        <taxon>Diplogasteroidea</taxon>
        <taxon>Neodiplogasteridae</taxon>
        <taxon>Pristionchus</taxon>
    </lineage>
</organism>
<dbReference type="Proteomes" id="UP001432322">
    <property type="component" value="Unassembled WGS sequence"/>
</dbReference>
<protein>
    <recommendedName>
        <fullName evidence="4">G protein-coupled receptor</fullName>
    </recommendedName>
</protein>
<evidence type="ECO:0000313" key="2">
    <source>
        <dbReference type="EMBL" id="GMT22310.1"/>
    </source>
</evidence>
<reference evidence="2" key="1">
    <citation type="submission" date="2023-10" db="EMBL/GenBank/DDBJ databases">
        <title>Genome assembly of Pristionchus species.</title>
        <authorList>
            <person name="Yoshida K."/>
            <person name="Sommer R.J."/>
        </authorList>
    </citation>
    <scope>NUCLEOTIDE SEQUENCE</scope>
    <source>
        <strain evidence="2">RS5133</strain>
    </source>
</reference>
<feature type="transmembrane region" description="Helical" evidence="1">
    <location>
        <begin position="32"/>
        <end position="59"/>
    </location>
</feature>
<keyword evidence="1" id="KW-1133">Transmembrane helix</keyword>
<feature type="non-terminal residue" evidence="2">
    <location>
        <position position="68"/>
    </location>
</feature>
<sequence>RMEPLCFDNSTCFGIALFSESIRYNLPTMLNVIITVLTITQFIFLAFLLPSLLLTFHIIRKSSVFHPN</sequence>
<evidence type="ECO:0008006" key="4">
    <source>
        <dbReference type="Google" id="ProtNLM"/>
    </source>
</evidence>
<keyword evidence="3" id="KW-1185">Reference proteome</keyword>
<gene>
    <name evidence="2" type="ORF">PFISCL1PPCAC_13607</name>
</gene>
<evidence type="ECO:0000256" key="1">
    <source>
        <dbReference type="SAM" id="Phobius"/>
    </source>
</evidence>
<name>A0AAV5VS37_9BILA</name>